<keyword evidence="4" id="KW-1185">Reference proteome</keyword>
<keyword evidence="2" id="KW-0732">Signal</keyword>
<dbReference type="GeneID" id="37046374"/>
<accession>A0A316YJD0</accession>
<feature type="region of interest" description="Disordered" evidence="1">
    <location>
        <begin position="95"/>
        <end position="132"/>
    </location>
</feature>
<dbReference type="InParanoid" id="A0A316YJD0"/>
<evidence type="ECO:0000313" key="3">
    <source>
        <dbReference type="EMBL" id="PWN89176.1"/>
    </source>
</evidence>
<protein>
    <recommendedName>
        <fullName evidence="5">NET domain-containing protein</fullName>
    </recommendedName>
</protein>
<evidence type="ECO:0008006" key="5">
    <source>
        <dbReference type="Google" id="ProtNLM"/>
    </source>
</evidence>
<feature type="compositionally biased region" description="Basic and acidic residues" evidence="1">
    <location>
        <begin position="95"/>
        <end position="104"/>
    </location>
</feature>
<evidence type="ECO:0000256" key="1">
    <source>
        <dbReference type="SAM" id="MobiDB-lite"/>
    </source>
</evidence>
<dbReference type="Proteomes" id="UP000245768">
    <property type="component" value="Unassembled WGS sequence"/>
</dbReference>
<reference evidence="3 4" key="1">
    <citation type="journal article" date="2018" name="Mol. Biol. Evol.">
        <title>Broad Genomic Sampling Reveals a Smut Pathogenic Ancestry of the Fungal Clade Ustilaginomycotina.</title>
        <authorList>
            <person name="Kijpornyongpan T."/>
            <person name="Mondo S.J."/>
            <person name="Barry K."/>
            <person name="Sandor L."/>
            <person name="Lee J."/>
            <person name="Lipzen A."/>
            <person name="Pangilinan J."/>
            <person name="LaButti K."/>
            <person name="Hainaut M."/>
            <person name="Henrissat B."/>
            <person name="Grigoriev I.V."/>
            <person name="Spatafora J.W."/>
            <person name="Aime M.C."/>
        </authorList>
    </citation>
    <scope>NUCLEOTIDE SEQUENCE [LARGE SCALE GENOMIC DNA]</scope>
    <source>
        <strain evidence="3 4">MCA 4198</strain>
    </source>
</reference>
<sequence length="310" mass="35030">MRVKLPFMAFLQILLGWIVNHSFARLDISISRQDHNAIPELDRRGIGGFRARQKNNALQVLESEVPLTMVDQQGKRAKAEIHTKTNPYETMITKRADSDLEPKSRVTARRGSSQAGGHDHLPSEASKSTKKDKGLCIPKLEQLSLDTAESSTHPTAVELHWPIVAAALKDESTSHVNGETQIFRTLLEKMYAQGRLRVKAEGKTRGKRQRRTSNFDTEINDHMLQRLVEQFEEQCRFTKEEIARSAVRGDIDEDDFYLQAICDDKDDLCESLQHMMAYLTVPLGVKKAKVSDVEQIKSADELSNMSGKNT</sequence>
<proteinExistence type="predicted"/>
<dbReference type="EMBL" id="KZ819637">
    <property type="protein sequence ID" value="PWN89176.1"/>
    <property type="molecule type" value="Genomic_DNA"/>
</dbReference>
<evidence type="ECO:0000313" key="4">
    <source>
        <dbReference type="Proteomes" id="UP000245768"/>
    </source>
</evidence>
<dbReference type="AlphaFoldDB" id="A0A316YJD0"/>
<feature type="chain" id="PRO_5016437332" description="NET domain-containing protein" evidence="2">
    <location>
        <begin position="25"/>
        <end position="310"/>
    </location>
</feature>
<organism evidence="3 4">
    <name type="scientific">Acaromyces ingoldii</name>
    <dbReference type="NCBI Taxonomy" id="215250"/>
    <lineage>
        <taxon>Eukaryota</taxon>
        <taxon>Fungi</taxon>
        <taxon>Dikarya</taxon>
        <taxon>Basidiomycota</taxon>
        <taxon>Ustilaginomycotina</taxon>
        <taxon>Exobasidiomycetes</taxon>
        <taxon>Exobasidiales</taxon>
        <taxon>Cryptobasidiaceae</taxon>
        <taxon>Acaromyces</taxon>
    </lineage>
</organism>
<evidence type="ECO:0000256" key="2">
    <source>
        <dbReference type="SAM" id="SignalP"/>
    </source>
</evidence>
<feature type="compositionally biased region" description="Basic and acidic residues" evidence="1">
    <location>
        <begin position="117"/>
        <end position="132"/>
    </location>
</feature>
<name>A0A316YJD0_9BASI</name>
<dbReference type="RefSeq" id="XP_025376374.1">
    <property type="nucleotide sequence ID" value="XM_025524458.1"/>
</dbReference>
<feature type="signal peptide" evidence="2">
    <location>
        <begin position="1"/>
        <end position="24"/>
    </location>
</feature>
<gene>
    <name evidence="3" type="ORF">FA10DRAFT_295020</name>
</gene>